<dbReference type="OrthoDB" id="3290460at2"/>
<accession>A0A502D553</accession>
<dbReference type="RefSeq" id="WP_140737180.1">
    <property type="nucleotide sequence ID" value="NZ_RCZM01000001.1"/>
</dbReference>
<comment type="caution">
    <text evidence="1">The sequence shown here is derived from an EMBL/GenBank/DDBJ whole genome shotgun (WGS) entry which is preliminary data.</text>
</comment>
<reference evidence="1 2" key="1">
    <citation type="journal article" date="2019" name="Environ. Microbiol.">
        <title>Species interactions and distinct microbial communities in high Arctic permafrost affected cryosols are associated with the CH4 and CO2 gas fluxes.</title>
        <authorList>
            <person name="Altshuler I."/>
            <person name="Hamel J."/>
            <person name="Turney S."/>
            <person name="Magnuson E."/>
            <person name="Levesque R."/>
            <person name="Greer C."/>
            <person name="Whyte L.G."/>
        </authorList>
    </citation>
    <scope>NUCLEOTIDE SEQUENCE [LARGE SCALE GENOMIC DNA]</scope>
    <source>
        <strain evidence="1 2">S9.3A</strain>
    </source>
</reference>
<name>A0A502D553_9MICO</name>
<evidence type="ECO:0008006" key="3">
    <source>
        <dbReference type="Google" id="ProtNLM"/>
    </source>
</evidence>
<evidence type="ECO:0000313" key="2">
    <source>
        <dbReference type="Proteomes" id="UP000317722"/>
    </source>
</evidence>
<proteinExistence type="predicted"/>
<sequence length="145" mass="16075">MATTKFTVHTSLSPSDVMAVINDFGPDRSRWWPNVDEAHFTVHELGPDWAEVTEGTNMGWERERYSWDAAAGIVTIETLDSNLWGTGSGWRYELVPASAGTDLKVTLTRVPNSFKGKLIAALIPIAGPRTLGKQFESVLRRAESR</sequence>
<gene>
    <name evidence="1" type="ORF">EAH86_03445</name>
</gene>
<protein>
    <recommendedName>
        <fullName evidence="3">Polyketide cyclase / dehydrase and lipid transport</fullName>
    </recommendedName>
</protein>
<evidence type="ECO:0000313" key="1">
    <source>
        <dbReference type="EMBL" id="TPG19529.1"/>
    </source>
</evidence>
<keyword evidence="2" id="KW-1185">Reference proteome</keyword>
<dbReference type="Proteomes" id="UP000317722">
    <property type="component" value="Unassembled WGS sequence"/>
</dbReference>
<dbReference type="EMBL" id="RCZM01000001">
    <property type="protein sequence ID" value="TPG19529.1"/>
    <property type="molecule type" value="Genomic_DNA"/>
</dbReference>
<dbReference type="SUPFAM" id="SSF55961">
    <property type="entry name" value="Bet v1-like"/>
    <property type="match status" value="1"/>
</dbReference>
<dbReference type="AlphaFoldDB" id="A0A502D553"/>
<organism evidence="1 2">
    <name type="scientific">Pedococcus bigeumensis</name>
    <dbReference type="NCBI Taxonomy" id="433644"/>
    <lineage>
        <taxon>Bacteria</taxon>
        <taxon>Bacillati</taxon>
        <taxon>Actinomycetota</taxon>
        <taxon>Actinomycetes</taxon>
        <taxon>Micrococcales</taxon>
        <taxon>Intrasporangiaceae</taxon>
        <taxon>Pedococcus</taxon>
    </lineage>
</organism>